<dbReference type="AlphaFoldDB" id="A0A139GXE0"/>
<dbReference type="SUPFAM" id="SSF81296">
    <property type="entry name" value="E set domains"/>
    <property type="match status" value="1"/>
</dbReference>
<accession>A0A139GXE0</accession>
<sequence length="269" mass="30772">MTLDSLYSPLSKYNETPNHLIKQRFNHQSDRTTTNNQPPSTPTITRYGVQQQNDPHHTPPQNAEFLEMRANNITSLNSTSNFNLQKRSRHLIHGDRGETGFHYCYSPHYHNPDKFPTRIDTINVDHVHGKMEVAWRGTKMGFEFKITPSEDIIEGTQLWPSFLPWSLDNSDAKLHIIQGDAVDICSLIECPAPAGQQIQFTAKVLMPEKLYKTTRTLIFGTKIHFEFAVPMEEDPTGEGEGHLVLTCAERKVEVYDERNTDFGCEFACH</sequence>
<evidence type="ECO:0000313" key="2">
    <source>
        <dbReference type="EMBL" id="KXS94839.1"/>
    </source>
</evidence>
<dbReference type="InterPro" id="IPR014756">
    <property type="entry name" value="Ig_E-set"/>
</dbReference>
<comment type="caution">
    <text evidence="2">The sequence shown here is derived from an EMBL/GenBank/DDBJ whole genome shotgun (WGS) entry which is preliminary data.</text>
</comment>
<feature type="compositionally biased region" description="Low complexity" evidence="1">
    <location>
        <begin position="32"/>
        <end position="44"/>
    </location>
</feature>
<keyword evidence="3" id="KW-1185">Reference proteome</keyword>
<protein>
    <submittedName>
        <fullName evidence="2">Uncharacterized protein</fullName>
    </submittedName>
</protein>
<name>A0A139GXE0_9PEZI</name>
<evidence type="ECO:0000313" key="3">
    <source>
        <dbReference type="Proteomes" id="UP000070133"/>
    </source>
</evidence>
<dbReference type="OrthoDB" id="3645220at2759"/>
<dbReference type="Proteomes" id="UP000070133">
    <property type="component" value="Unassembled WGS sequence"/>
</dbReference>
<proteinExistence type="predicted"/>
<organism evidence="2 3">
    <name type="scientific">Pseudocercospora eumusae</name>
    <dbReference type="NCBI Taxonomy" id="321146"/>
    <lineage>
        <taxon>Eukaryota</taxon>
        <taxon>Fungi</taxon>
        <taxon>Dikarya</taxon>
        <taxon>Ascomycota</taxon>
        <taxon>Pezizomycotina</taxon>
        <taxon>Dothideomycetes</taxon>
        <taxon>Dothideomycetidae</taxon>
        <taxon>Mycosphaerellales</taxon>
        <taxon>Mycosphaerellaceae</taxon>
        <taxon>Pseudocercospora</taxon>
    </lineage>
</organism>
<dbReference type="EMBL" id="LFZN01000254">
    <property type="protein sequence ID" value="KXS94839.1"/>
    <property type="molecule type" value="Genomic_DNA"/>
</dbReference>
<evidence type="ECO:0000256" key="1">
    <source>
        <dbReference type="SAM" id="MobiDB-lite"/>
    </source>
</evidence>
<feature type="region of interest" description="Disordered" evidence="1">
    <location>
        <begin position="25"/>
        <end position="44"/>
    </location>
</feature>
<reference evidence="2 3" key="1">
    <citation type="submission" date="2015-07" db="EMBL/GenBank/DDBJ databases">
        <title>Comparative genomics of the Sigatoka disease complex on banana suggests a link between parallel evolutionary changes in Pseudocercospora fijiensis and Pseudocercospora eumusae and increased virulence on the banana host.</title>
        <authorList>
            <person name="Chang T.-C."/>
            <person name="Salvucci A."/>
            <person name="Crous P.W."/>
            <person name="Stergiopoulos I."/>
        </authorList>
    </citation>
    <scope>NUCLEOTIDE SEQUENCE [LARGE SCALE GENOMIC DNA]</scope>
    <source>
        <strain evidence="2 3">CBS 114824</strain>
    </source>
</reference>
<gene>
    <name evidence="2" type="ORF">AC578_3665</name>
</gene>